<sequence length="98" mass="10273">MAGADAYGCFYEYAGRWTLVSRSPSLGGRPSASPMSMPPDRGAGTGCTASPLSPARGWFLCVLPGGEERLKADIEATVLGWRGLGLNVEVFELGPQVP</sequence>
<reference evidence="2 3" key="1">
    <citation type="journal article" date="2018" name="Evol. Lett.">
        <title>Horizontal gene cluster transfer increased hallucinogenic mushroom diversity.</title>
        <authorList>
            <person name="Reynolds H.T."/>
            <person name="Vijayakumar V."/>
            <person name="Gluck-Thaler E."/>
            <person name="Korotkin H.B."/>
            <person name="Matheny P.B."/>
            <person name="Slot J.C."/>
        </authorList>
    </citation>
    <scope>NUCLEOTIDE SEQUENCE [LARGE SCALE GENOMIC DNA]</scope>
    <source>
        <strain evidence="2 3">SRW20</strain>
    </source>
</reference>
<evidence type="ECO:0000256" key="1">
    <source>
        <dbReference type="SAM" id="MobiDB-lite"/>
    </source>
</evidence>
<comment type="caution">
    <text evidence="2">The sequence shown here is derived from an EMBL/GenBank/DDBJ whole genome shotgun (WGS) entry which is preliminary data.</text>
</comment>
<protein>
    <submittedName>
        <fullName evidence="2">Uncharacterized protein</fullName>
    </submittedName>
</protein>
<evidence type="ECO:0000313" key="2">
    <source>
        <dbReference type="EMBL" id="PPQ86032.1"/>
    </source>
</evidence>
<organism evidence="2 3">
    <name type="scientific">Gymnopilus dilepis</name>
    <dbReference type="NCBI Taxonomy" id="231916"/>
    <lineage>
        <taxon>Eukaryota</taxon>
        <taxon>Fungi</taxon>
        <taxon>Dikarya</taxon>
        <taxon>Basidiomycota</taxon>
        <taxon>Agaricomycotina</taxon>
        <taxon>Agaricomycetes</taxon>
        <taxon>Agaricomycetidae</taxon>
        <taxon>Agaricales</taxon>
        <taxon>Agaricineae</taxon>
        <taxon>Hymenogastraceae</taxon>
        <taxon>Gymnopilus</taxon>
    </lineage>
</organism>
<keyword evidence="3" id="KW-1185">Reference proteome</keyword>
<dbReference type="Proteomes" id="UP000284706">
    <property type="component" value="Unassembled WGS sequence"/>
</dbReference>
<accession>A0A409X5M7</accession>
<dbReference type="InParanoid" id="A0A409X5M7"/>
<name>A0A409X5M7_9AGAR</name>
<gene>
    <name evidence="2" type="ORF">CVT26_012333</name>
</gene>
<evidence type="ECO:0000313" key="3">
    <source>
        <dbReference type="Proteomes" id="UP000284706"/>
    </source>
</evidence>
<dbReference type="EMBL" id="NHYE01004160">
    <property type="protein sequence ID" value="PPQ86032.1"/>
    <property type="molecule type" value="Genomic_DNA"/>
</dbReference>
<feature type="region of interest" description="Disordered" evidence="1">
    <location>
        <begin position="24"/>
        <end position="47"/>
    </location>
</feature>
<dbReference type="AlphaFoldDB" id="A0A409X5M7"/>
<proteinExistence type="predicted"/>